<dbReference type="OrthoDB" id="3224230at2"/>
<dbReference type="Gene3D" id="3.30.565.10">
    <property type="entry name" value="Histidine kinase-like ATPase, C-terminal domain"/>
    <property type="match status" value="1"/>
</dbReference>
<dbReference type="PANTHER" id="PTHR45436">
    <property type="entry name" value="SENSOR HISTIDINE KINASE YKOH"/>
    <property type="match status" value="1"/>
</dbReference>
<dbReference type="PROSITE" id="PS50109">
    <property type="entry name" value="HIS_KIN"/>
    <property type="match status" value="1"/>
</dbReference>
<dbReference type="SUPFAM" id="SSF47384">
    <property type="entry name" value="Homodimeric domain of signal transducing histidine kinase"/>
    <property type="match status" value="1"/>
</dbReference>
<dbReference type="SMART" id="SM00387">
    <property type="entry name" value="HATPase_c"/>
    <property type="match status" value="1"/>
</dbReference>
<evidence type="ECO:0000313" key="15">
    <source>
        <dbReference type="Proteomes" id="UP000029072"/>
    </source>
</evidence>
<evidence type="ECO:0000256" key="11">
    <source>
        <dbReference type="SAM" id="MobiDB-lite"/>
    </source>
</evidence>
<gene>
    <name evidence="14" type="ORF">BCAL_2022</name>
</gene>
<accession>A0A087A2X1</accession>
<evidence type="ECO:0000313" key="14">
    <source>
        <dbReference type="EMBL" id="KFI53121.1"/>
    </source>
</evidence>
<dbReference type="SMART" id="SM00388">
    <property type="entry name" value="HisKA"/>
    <property type="match status" value="1"/>
</dbReference>
<dbReference type="EMBL" id="JGYS01000014">
    <property type="protein sequence ID" value="KFI53121.1"/>
    <property type="molecule type" value="Genomic_DNA"/>
</dbReference>
<evidence type="ECO:0000259" key="13">
    <source>
        <dbReference type="PROSITE" id="PS50109"/>
    </source>
</evidence>
<evidence type="ECO:0000256" key="1">
    <source>
        <dbReference type="ARBA" id="ARBA00000085"/>
    </source>
</evidence>
<dbReference type="Pfam" id="PF02518">
    <property type="entry name" value="HATPase_c"/>
    <property type="match status" value="1"/>
</dbReference>
<evidence type="ECO:0000256" key="6">
    <source>
        <dbReference type="ARBA" id="ARBA00022692"/>
    </source>
</evidence>
<dbReference type="Gene3D" id="1.10.287.130">
    <property type="match status" value="1"/>
</dbReference>
<feature type="region of interest" description="Disordered" evidence="11">
    <location>
        <begin position="1"/>
        <end position="21"/>
    </location>
</feature>
<dbReference type="InterPro" id="IPR036097">
    <property type="entry name" value="HisK_dim/P_sf"/>
</dbReference>
<keyword evidence="6 12" id="KW-0812">Transmembrane</keyword>
<dbReference type="RefSeq" id="WP_081887379.1">
    <property type="nucleotide sequence ID" value="NZ_JDUV01000011.1"/>
</dbReference>
<dbReference type="InterPro" id="IPR036890">
    <property type="entry name" value="HATPase_C_sf"/>
</dbReference>
<evidence type="ECO:0000256" key="7">
    <source>
        <dbReference type="ARBA" id="ARBA00022777"/>
    </source>
</evidence>
<dbReference type="InterPro" id="IPR004358">
    <property type="entry name" value="Sig_transdc_His_kin-like_C"/>
</dbReference>
<keyword evidence="7 14" id="KW-0418">Kinase</keyword>
<evidence type="ECO:0000256" key="5">
    <source>
        <dbReference type="ARBA" id="ARBA00022679"/>
    </source>
</evidence>
<dbReference type="Proteomes" id="UP000029072">
    <property type="component" value="Unassembled WGS sequence"/>
</dbReference>
<dbReference type="GO" id="GO:0005886">
    <property type="term" value="C:plasma membrane"/>
    <property type="evidence" value="ECO:0007669"/>
    <property type="project" value="UniProtKB-SubCell"/>
</dbReference>
<dbReference type="PANTHER" id="PTHR45436:SF5">
    <property type="entry name" value="SENSOR HISTIDINE KINASE TRCS"/>
    <property type="match status" value="1"/>
</dbReference>
<dbReference type="EC" id="2.7.13.3" evidence="3"/>
<dbReference type="GO" id="GO:0000155">
    <property type="term" value="F:phosphorelay sensor kinase activity"/>
    <property type="evidence" value="ECO:0007669"/>
    <property type="project" value="InterPro"/>
</dbReference>
<dbReference type="SUPFAM" id="SSF55874">
    <property type="entry name" value="ATPase domain of HSP90 chaperone/DNA topoisomerase II/histidine kinase"/>
    <property type="match status" value="1"/>
</dbReference>
<dbReference type="eggNOG" id="COG2205">
    <property type="taxonomic scope" value="Bacteria"/>
</dbReference>
<comment type="subcellular location">
    <subcellularLocation>
        <location evidence="2">Cell membrane</location>
    </subcellularLocation>
</comment>
<evidence type="ECO:0000256" key="2">
    <source>
        <dbReference type="ARBA" id="ARBA00004236"/>
    </source>
</evidence>
<evidence type="ECO:0000256" key="10">
    <source>
        <dbReference type="ARBA" id="ARBA00023136"/>
    </source>
</evidence>
<dbReference type="STRING" id="1437609.BCAL_2022"/>
<dbReference type="PRINTS" id="PR00344">
    <property type="entry name" value="BCTRLSENSOR"/>
</dbReference>
<feature type="transmembrane region" description="Helical" evidence="12">
    <location>
        <begin position="31"/>
        <end position="54"/>
    </location>
</feature>
<organism evidence="14 15">
    <name type="scientific">Bifidobacterium callitrichos DSM 23973</name>
    <dbReference type="NCBI Taxonomy" id="1437609"/>
    <lineage>
        <taxon>Bacteria</taxon>
        <taxon>Bacillati</taxon>
        <taxon>Actinomycetota</taxon>
        <taxon>Actinomycetes</taxon>
        <taxon>Bifidobacteriales</taxon>
        <taxon>Bifidobacteriaceae</taxon>
        <taxon>Bifidobacterium</taxon>
    </lineage>
</organism>
<evidence type="ECO:0000256" key="3">
    <source>
        <dbReference type="ARBA" id="ARBA00012438"/>
    </source>
</evidence>
<dbReference type="AlphaFoldDB" id="A0A087A2X1"/>
<comment type="catalytic activity">
    <reaction evidence="1">
        <text>ATP + protein L-histidine = ADP + protein N-phospho-L-histidine.</text>
        <dbReference type="EC" id="2.7.13.3"/>
    </reaction>
</comment>
<dbReference type="CDD" id="cd00082">
    <property type="entry name" value="HisKA"/>
    <property type="match status" value="1"/>
</dbReference>
<keyword evidence="8 12" id="KW-1133">Transmembrane helix</keyword>
<protein>
    <recommendedName>
        <fullName evidence="3">histidine kinase</fullName>
        <ecNumber evidence="3">2.7.13.3</ecNumber>
    </recommendedName>
</protein>
<dbReference type="InterPro" id="IPR003661">
    <property type="entry name" value="HisK_dim/P_dom"/>
</dbReference>
<dbReference type="InterPro" id="IPR050428">
    <property type="entry name" value="TCS_sensor_his_kinase"/>
</dbReference>
<dbReference type="InterPro" id="IPR005467">
    <property type="entry name" value="His_kinase_dom"/>
</dbReference>
<keyword evidence="4" id="KW-0597">Phosphoprotein</keyword>
<evidence type="ECO:0000256" key="12">
    <source>
        <dbReference type="SAM" id="Phobius"/>
    </source>
</evidence>
<dbReference type="InterPro" id="IPR003594">
    <property type="entry name" value="HATPase_dom"/>
</dbReference>
<name>A0A087A2X1_9BIFI</name>
<dbReference type="Pfam" id="PF00512">
    <property type="entry name" value="HisKA"/>
    <property type="match status" value="1"/>
</dbReference>
<feature type="domain" description="Histidine kinase" evidence="13">
    <location>
        <begin position="204"/>
        <end position="428"/>
    </location>
</feature>
<keyword evidence="5 14" id="KW-0808">Transferase</keyword>
<sequence>MKKLEYPSLNENHSSHPKPHLPFQWSTRRRLVTTIVIAFFMLTGVVTAMTYYVVNRQLETVTVNKSFTQAEEADEQHSLNSQAIPPEADKDYVSAGYDSSKDALTLTMEQGDKITRDLILAISIAPIIAFGLLSGGITWIITTKTQRRINSVASQITASDAGLERQPIVISYENDEAYTIASAYNLMLEDLNNAIAREKEFIANASHELKNPLAATYTALEIPLHNHLFDKQCQPFVEKALESNRSGAEIVNHLLELSKIQQLDLTDLSRIDISEIIRIVLHENEELITEDIQILVDLENVHILADRLLIKQMVTNLISNSIQHNQPIHPQIWVKVCCNGTYEGKTYAMLQISNTGIDLSNTNMDELLSPFNRGNGNRINIHTEPTTKHHGLGLSIVKEIVMMHHGHLVMHPRRGGGLEVTVFLPVSPMESYVQ</sequence>
<evidence type="ECO:0000256" key="4">
    <source>
        <dbReference type="ARBA" id="ARBA00022553"/>
    </source>
</evidence>
<proteinExistence type="predicted"/>
<reference evidence="14 15" key="1">
    <citation type="submission" date="2014-03" db="EMBL/GenBank/DDBJ databases">
        <title>Genomics of Bifidobacteria.</title>
        <authorList>
            <person name="Ventura M."/>
            <person name="Milani C."/>
            <person name="Lugli G.A."/>
        </authorList>
    </citation>
    <scope>NUCLEOTIDE SEQUENCE [LARGE SCALE GENOMIC DNA]</scope>
    <source>
        <strain evidence="14 15">DSM 23973</strain>
    </source>
</reference>
<feature type="transmembrane region" description="Helical" evidence="12">
    <location>
        <begin position="118"/>
        <end position="141"/>
    </location>
</feature>
<keyword evidence="10 12" id="KW-0472">Membrane</keyword>
<evidence type="ECO:0000256" key="8">
    <source>
        <dbReference type="ARBA" id="ARBA00022989"/>
    </source>
</evidence>
<comment type="caution">
    <text evidence="14">The sequence shown here is derived from an EMBL/GenBank/DDBJ whole genome shotgun (WGS) entry which is preliminary data.</text>
</comment>
<keyword evidence="9" id="KW-0902">Two-component regulatory system</keyword>
<evidence type="ECO:0000256" key="9">
    <source>
        <dbReference type="ARBA" id="ARBA00023012"/>
    </source>
</evidence>